<feature type="non-terminal residue" evidence="2">
    <location>
        <position position="261"/>
    </location>
</feature>
<dbReference type="InterPro" id="IPR017927">
    <property type="entry name" value="FAD-bd_FR_type"/>
</dbReference>
<dbReference type="EMBL" id="UINC01004573">
    <property type="protein sequence ID" value="SVA15330.1"/>
    <property type="molecule type" value="Genomic_DNA"/>
</dbReference>
<reference evidence="2" key="1">
    <citation type="submission" date="2018-05" db="EMBL/GenBank/DDBJ databases">
        <authorList>
            <person name="Lanie J.A."/>
            <person name="Ng W.-L."/>
            <person name="Kazmierczak K.M."/>
            <person name="Andrzejewski T.M."/>
            <person name="Davidsen T.M."/>
            <person name="Wayne K.J."/>
            <person name="Tettelin H."/>
            <person name="Glass J.I."/>
            <person name="Rusch D."/>
            <person name="Podicherti R."/>
            <person name="Tsui H.-C.T."/>
            <person name="Winkler M.E."/>
        </authorList>
    </citation>
    <scope>NUCLEOTIDE SEQUENCE</scope>
</reference>
<dbReference type="PRINTS" id="PR00410">
    <property type="entry name" value="PHEHYDRXLASE"/>
</dbReference>
<dbReference type="InterPro" id="IPR039261">
    <property type="entry name" value="FNR_nucleotide-bd"/>
</dbReference>
<dbReference type="InterPro" id="IPR001433">
    <property type="entry name" value="OxRdtase_FAD/NAD-bd"/>
</dbReference>
<organism evidence="2">
    <name type="scientific">marine metagenome</name>
    <dbReference type="NCBI Taxonomy" id="408172"/>
    <lineage>
        <taxon>unclassified sequences</taxon>
        <taxon>metagenomes</taxon>
        <taxon>ecological metagenomes</taxon>
    </lineage>
</organism>
<dbReference type="AlphaFoldDB" id="A0A381TGZ9"/>
<sequence>VNESSDHVHGSELPGSTELVYATISDICRISPTKIAFSLLIADDENQPKPFTSLKEPLHLPGQWVDLIVDIEGKEYIGGYSIISSPSSPSISLAVKDVGADPVTRWIHDSMSEGDRVKFTVGGDFFYTSDKGNALLLAGGIGITPILSIFRYIAEQGEKMAALIHSASTPEEFIYQKELQELADSSSLLYYLATATRVDSMDNLQTGRQHFETGRLDANKLRQIGISKYDSAFICGPPKMIQAGKTLLETQGFPTERIEYE</sequence>
<proteinExistence type="predicted"/>
<dbReference type="InterPro" id="IPR017938">
    <property type="entry name" value="Riboflavin_synthase-like_b-brl"/>
</dbReference>
<dbReference type="PANTHER" id="PTHR47354:SF5">
    <property type="entry name" value="PROTEIN RFBI"/>
    <property type="match status" value="1"/>
</dbReference>
<dbReference type="PROSITE" id="PS51384">
    <property type="entry name" value="FAD_FR"/>
    <property type="match status" value="1"/>
</dbReference>
<evidence type="ECO:0000259" key="1">
    <source>
        <dbReference type="PROSITE" id="PS51384"/>
    </source>
</evidence>
<evidence type="ECO:0000313" key="2">
    <source>
        <dbReference type="EMBL" id="SVA15330.1"/>
    </source>
</evidence>
<feature type="non-terminal residue" evidence="2">
    <location>
        <position position="1"/>
    </location>
</feature>
<dbReference type="PANTHER" id="PTHR47354">
    <property type="entry name" value="NADH OXIDOREDUCTASE HCR"/>
    <property type="match status" value="1"/>
</dbReference>
<dbReference type="Pfam" id="PF00175">
    <property type="entry name" value="NAD_binding_1"/>
    <property type="match status" value="1"/>
</dbReference>
<accession>A0A381TGZ9</accession>
<dbReference type="CDD" id="cd00322">
    <property type="entry name" value="FNR_like"/>
    <property type="match status" value="1"/>
</dbReference>
<gene>
    <name evidence="2" type="ORF">METZ01_LOCUS68184</name>
</gene>
<dbReference type="SUPFAM" id="SSF63380">
    <property type="entry name" value="Riboflavin synthase domain-like"/>
    <property type="match status" value="1"/>
</dbReference>
<dbReference type="SUPFAM" id="SSF52343">
    <property type="entry name" value="Ferredoxin reductase-like, C-terminal NADP-linked domain"/>
    <property type="match status" value="1"/>
</dbReference>
<dbReference type="InterPro" id="IPR001709">
    <property type="entry name" value="Flavoprot_Pyr_Nucl_cyt_Rdtase"/>
</dbReference>
<dbReference type="PRINTS" id="PR00371">
    <property type="entry name" value="FPNCR"/>
</dbReference>
<dbReference type="InterPro" id="IPR050415">
    <property type="entry name" value="MRET"/>
</dbReference>
<dbReference type="GO" id="GO:0016491">
    <property type="term" value="F:oxidoreductase activity"/>
    <property type="evidence" value="ECO:0007669"/>
    <property type="project" value="InterPro"/>
</dbReference>
<name>A0A381TGZ9_9ZZZZ</name>
<dbReference type="Gene3D" id="3.40.50.80">
    <property type="entry name" value="Nucleotide-binding domain of ferredoxin-NADP reductase (FNR) module"/>
    <property type="match status" value="1"/>
</dbReference>
<protein>
    <recommendedName>
        <fullName evidence="1">FAD-binding FR-type domain-containing protein</fullName>
    </recommendedName>
</protein>
<dbReference type="Gene3D" id="2.40.30.10">
    <property type="entry name" value="Translation factors"/>
    <property type="match status" value="1"/>
</dbReference>
<feature type="domain" description="FAD-binding FR-type" evidence="1">
    <location>
        <begin position="17"/>
        <end position="129"/>
    </location>
</feature>